<reference evidence="1 2" key="1">
    <citation type="submission" date="2019-02" db="EMBL/GenBank/DDBJ databases">
        <title>Deep-cultivation of Planctomycetes and their phenomic and genomic characterization uncovers novel biology.</title>
        <authorList>
            <person name="Wiegand S."/>
            <person name="Jogler M."/>
            <person name="Boedeker C."/>
            <person name="Pinto D."/>
            <person name="Vollmers J."/>
            <person name="Rivas-Marin E."/>
            <person name="Kohn T."/>
            <person name="Peeters S.H."/>
            <person name="Heuer A."/>
            <person name="Rast P."/>
            <person name="Oberbeckmann S."/>
            <person name="Bunk B."/>
            <person name="Jeske O."/>
            <person name="Meyerdierks A."/>
            <person name="Storesund J.E."/>
            <person name="Kallscheuer N."/>
            <person name="Luecker S."/>
            <person name="Lage O.M."/>
            <person name="Pohl T."/>
            <person name="Merkel B.J."/>
            <person name="Hornburger P."/>
            <person name="Mueller R.-W."/>
            <person name="Bruemmer F."/>
            <person name="Labrenz M."/>
            <person name="Spormann A.M."/>
            <person name="Op Den Camp H."/>
            <person name="Overmann J."/>
            <person name="Amann R."/>
            <person name="Jetten M.S.M."/>
            <person name="Mascher T."/>
            <person name="Medema M.H."/>
            <person name="Devos D.P."/>
            <person name="Kaster A.-K."/>
            <person name="Ovreas L."/>
            <person name="Rohde M."/>
            <person name="Galperin M.Y."/>
            <person name="Jogler C."/>
        </authorList>
    </citation>
    <scope>NUCLEOTIDE SEQUENCE [LARGE SCALE GENOMIC DNA]</scope>
    <source>
        <strain evidence="1 2">Poly59</strain>
    </source>
</reference>
<organism evidence="1 2">
    <name type="scientific">Rubripirellula reticaptiva</name>
    <dbReference type="NCBI Taxonomy" id="2528013"/>
    <lineage>
        <taxon>Bacteria</taxon>
        <taxon>Pseudomonadati</taxon>
        <taxon>Planctomycetota</taxon>
        <taxon>Planctomycetia</taxon>
        <taxon>Pirellulales</taxon>
        <taxon>Pirellulaceae</taxon>
        <taxon>Rubripirellula</taxon>
    </lineage>
</organism>
<gene>
    <name evidence="1" type="ORF">Poly59_41360</name>
</gene>
<protein>
    <submittedName>
        <fullName evidence="1">Uncharacterized protein</fullName>
    </submittedName>
</protein>
<name>A0A5C6EPF3_9BACT</name>
<dbReference type="Proteomes" id="UP000317977">
    <property type="component" value="Unassembled WGS sequence"/>
</dbReference>
<evidence type="ECO:0000313" key="1">
    <source>
        <dbReference type="EMBL" id="TWU49521.1"/>
    </source>
</evidence>
<comment type="caution">
    <text evidence="1">The sequence shown here is derived from an EMBL/GenBank/DDBJ whole genome shotgun (WGS) entry which is preliminary data.</text>
</comment>
<keyword evidence="2" id="KW-1185">Reference proteome</keyword>
<dbReference type="AlphaFoldDB" id="A0A5C6EPF3"/>
<evidence type="ECO:0000313" key="2">
    <source>
        <dbReference type="Proteomes" id="UP000317977"/>
    </source>
</evidence>
<proteinExistence type="predicted"/>
<accession>A0A5C6EPF3</accession>
<dbReference type="EMBL" id="SJPX01000004">
    <property type="protein sequence ID" value="TWU49521.1"/>
    <property type="molecule type" value="Genomic_DNA"/>
</dbReference>
<sequence length="95" mass="10604">MDEGGAFARAQAALRDGFGLDERAKFIVGGFGRDRFVVPKKLPLREVAQIQLRIEEEKVPGLKSSQACESPHRARHREPTKPDKLILLQWVSPVG</sequence>